<sequence>MSEPYQLGAAPDLTPDPERLADSPSWIYLLREFQFLYRDGSDGGSTAIRSHRKRVREAISAILDANPDVENRTPDIKPVTAHLPRAFDLGRRTPMIGMSTALERVSDRLTWEYGYERVPRALEKKYAYCEIAGPQGPIMSERLILGFVLFAPQTTYPQHSHHEIEESYISVCGAWSENQTAVYAPGSLILNTPGTEHRITTGRTDPCLLAYAWIGPGERLATPGMKFSRTTKARVEHGI</sequence>
<evidence type="ECO:0000313" key="1">
    <source>
        <dbReference type="EMBL" id="MBV7380501.1"/>
    </source>
</evidence>
<evidence type="ECO:0000313" key="2">
    <source>
        <dbReference type="Proteomes" id="UP000756530"/>
    </source>
</evidence>
<keyword evidence="1" id="KW-0456">Lyase</keyword>
<dbReference type="Proteomes" id="UP000756530">
    <property type="component" value="Unassembled WGS sequence"/>
</dbReference>
<dbReference type="EMBL" id="JAHUZE010000004">
    <property type="protein sequence ID" value="MBV7380501.1"/>
    <property type="molecule type" value="Genomic_DNA"/>
</dbReference>
<comment type="caution">
    <text evidence="1">The sequence shown here is derived from an EMBL/GenBank/DDBJ whole genome shotgun (WGS) entry which is preliminary data.</text>
</comment>
<reference evidence="1 2" key="1">
    <citation type="submission" date="2021-05" db="EMBL/GenBank/DDBJ databases">
        <title>Culturable bacteria isolated from Daya Bay.</title>
        <authorList>
            <person name="Zheng W."/>
            <person name="Yu S."/>
            <person name="Huang Y."/>
        </authorList>
    </citation>
    <scope>NUCLEOTIDE SEQUENCE [LARGE SCALE GENOMIC DNA]</scope>
    <source>
        <strain evidence="1 2">DP4N28-5</strain>
    </source>
</reference>
<dbReference type="GO" id="GO:0016829">
    <property type="term" value="F:lyase activity"/>
    <property type="evidence" value="ECO:0007669"/>
    <property type="project" value="UniProtKB-KW"/>
</dbReference>
<protein>
    <submittedName>
        <fullName evidence="1">Dimethylsulfoniopropionate lyase</fullName>
    </submittedName>
</protein>
<accession>A0ABS6T7N0</accession>
<dbReference type="Pfam" id="PF16867">
    <property type="entry name" value="DMSP_lyase"/>
    <property type="match status" value="1"/>
</dbReference>
<dbReference type="InterPro" id="IPR031723">
    <property type="entry name" value="DMSP_lyase"/>
</dbReference>
<dbReference type="RefSeq" id="WP_218393707.1">
    <property type="nucleotide sequence ID" value="NZ_JAHUZE010000004.1"/>
</dbReference>
<proteinExistence type="predicted"/>
<gene>
    <name evidence="1" type="ORF">KJP28_16370</name>
</gene>
<keyword evidence="2" id="KW-1185">Reference proteome</keyword>
<organism evidence="1 2">
    <name type="scientific">Maritimibacter dapengensis</name>
    <dbReference type="NCBI Taxonomy" id="2836868"/>
    <lineage>
        <taxon>Bacteria</taxon>
        <taxon>Pseudomonadati</taxon>
        <taxon>Pseudomonadota</taxon>
        <taxon>Alphaproteobacteria</taxon>
        <taxon>Rhodobacterales</taxon>
        <taxon>Roseobacteraceae</taxon>
        <taxon>Maritimibacter</taxon>
    </lineage>
</organism>
<name>A0ABS6T7N0_9RHOB</name>